<feature type="domain" description="EGF-like" evidence="11">
    <location>
        <begin position="414"/>
        <end position="451"/>
    </location>
</feature>
<dbReference type="InterPro" id="IPR000742">
    <property type="entry name" value="EGF"/>
</dbReference>
<dbReference type="PROSITE" id="PS50026">
    <property type="entry name" value="EGF_3"/>
    <property type="match status" value="11"/>
</dbReference>
<dbReference type="GO" id="GO:0005509">
    <property type="term" value="F:calcium ion binding"/>
    <property type="evidence" value="ECO:0007669"/>
    <property type="project" value="InterPro"/>
</dbReference>
<comment type="caution">
    <text evidence="10">Lacks conserved residue(s) required for the propagation of feature annotation.</text>
</comment>
<feature type="domain" description="TB" evidence="12">
    <location>
        <begin position="193"/>
        <end position="232"/>
    </location>
</feature>
<dbReference type="InterPro" id="IPR052235">
    <property type="entry name" value="Nephronectin_domain"/>
</dbReference>
<gene>
    <name evidence="13" type="ORF">TGEB3V08_LOCUS4757</name>
</gene>
<keyword evidence="6" id="KW-0677">Repeat</keyword>
<dbReference type="Pfam" id="PF14670">
    <property type="entry name" value="FXa_inhibition"/>
    <property type="match status" value="1"/>
</dbReference>
<dbReference type="FunFam" id="2.10.25.10:FF:000071">
    <property type="entry name" value="Fibrillin 2"/>
    <property type="match status" value="1"/>
</dbReference>
<evidence type="ECO:0000256" key="5">
    <source>
        <dbReference type="ARBA" id="ARBA00022729"/>
    </source>
</evidence>
<dbReference type="FunFam" id="2.10.25.10:FF:000008">
    <property type="entry name" value="Signal peptide, CUB domain, EGF-like 2"/>
    <property type="match status" value="1"/>
</dbReference>
<evidence type="ECO:0000313" key="13">
    <source>
        <dbReference type="EMBL" id="CAD7591984.1"/>
    </source>
</evidence>
<keyword evidence="5" id="KW-0732">Signal</keyword>
<evidence type="ECO:0000256" key="3">
    <source>
        <dbReference type="ARBA" id="ARBA00022530"/>
    </source>
</evidence>
<dbReference type="FunFam" id="2.10.25.10:FF:000038">
    <property type="entry name" value="Fibrillin 2"/>
    <property type="match status" value="2"/>
</dbReference>
<dbReference type="Gene3D" id="3.90.290.10">
    <property type="entry name" value="TGF-beta binding (TB) domain"/>
    <property type="match status" value="2"/>
</dbReference>
<evidence type="ECO:0000256" key="2">
    <source>
        <dbReference type="ARBA" id="ARBA00022525"/>
    </source>
</evidence>
<dbReference type="InterPro" id="IPR000152">
    <property type="entry name" value="EGF-type_Asp/Asn_hydroxyl_site"/>
</dbReference>
<dbReference type="InterPro" id="IPR024731">
    <property type="entry name" value="NELL2-like_EGF"/>
</dbReference>
<keyword evidence="8" id="KW-1015">Disulfide bond</keyword>
<feature type="domain" description="EGF-like" evidence="11">
    <location>
        <begin position="25"/>
        <end position="66"/>
    </location>
</feature>
<evidence type="ECO:0000256" key="9">
    <source>
        <dbReference type="ARBA" id="ARBA00023180"/>
    </source>
</evidence>
<feature type="domain" description="EGF-like" evidence="11">
    <location>
        <begin position="708"/>
        <end position="748"/>
    </location>
</feature>
<dbReference type="PANTHER" id="PTHR24050">
    <property type="entry name" value="PA14 DOMAIN-CONTAINING PROTEIN"/>
    <property type="match status" value="1"/>
</dbReference>
<reference evidence="13" key="1">
    <citation type="submission" date="2020-11" db="EMBL/GenBank/DDBJ databases">
        <authorList>
            <person name="Tran Van P."/>
        </authorList>
    </citation>
    <scope>NUCLEOTIDE SEQUENCE</scope>
</reference>
<sequence>MCVIRVIILKFHDFILQNTSHVSRDINECAQNPSICQNGACENMMGAHRCICDLGHQVDETGKFCVDVNECEMDDLVCSGGQCRNTPGSFQFPVPWLLLQVLQRYLYDMFRWHHPQCICPTGTQLSPISQVCEDINECEELGEEACVNGDCINTLGSYECECEAGFILDNTGRICIGLRCVLFAMLVPDNRKGSCWTRLVGGRCENNLPRLTLKSECCCSVGLAWGSPCEICNQHLCDCPKGYAKARAQLIAWAERQPEYLLGRWSRAPVKSASGLLRSVRSLSPQTTSWVIRVDGKTCTDVNECDLNPGICRGGGTCVNTDGSFTCNCPPGLTLDTTGTICLDVRQESCYTEYRHGTCANLLEGIFSRSVCCCSSVGKAWGGDNTRCEPCPRTGTQAHTELCPKGSGFIERKDINECTEFPGMCSNGRCKNTIGSFSCRCNQGYTLDENGIKCIDIDECNIMHGVCGDGDCRNTPGSFLCDCKEGFESTLMMQVCMDIDECEQIPGLCRGGVCLNTPGSFRCECPPGHELAPNKKACKDIDECSRTSGICSNGVCENMMGTYQCICDDGYQQTGQKSHCEDVDECTSDNGGCDDICMNTPGSYSCTCSTGYMLLLDGRSCTDVDECKENPRICNGGKCTNTPGSYSCICTVGLLEGPGGTSCIDVNECEIKEDVCVNGECENTLGSFSCRCEEGYSAKPDFGPGCSDDDECELGIYNCDLNAECINTLGSYECQCLKGFTGNGVTCRDVNECLVNNGGCDQNAQCINTEGSFKCVCDAGFRGDGYQCQDIDECSSNPTLCENGHCLNYPGSFRCECEMGFMHPDERNDQTCIGKFTMQKLPSMRNCNTS</sequence>
<keyword evidence="7" id="KW-0106">Calcium</keyword>
<keyword evidence="9" id="KW-0325">Glycoprotein</keyword>
<dbReference type="PROSITE" id="PS00010">
    <property type="entry name" value="ASX_HYDROXYL"/>
    <property type="match status" value="12"/>
</dbReference>
<dbReference type="SUPFAM" id="SSF57196">
    <property type="entry name" value="EGF/Laminin"/>
    <property type="match status" value="5"/>
</dbReference>
<dbReference type="Pfam" id="PF07645">
    <property type="entry name" value="EGF_CA"/>
    <property type="match status" value="11"/>
</dbReference>
<proteinExistence type="predicted"/>
<dbReference type="EMBL" id="OE840680">
    <property type="protein sequence ID" value="CAD7591984.1"/>
    <property type="molecule type" value="Genomic_DNA"/>
</dbReference>
<feature type="domain" description="EGF-like" evidence="11">
    <location>
        <begin position="540"/>
        <end position="581"/>
    </location>
</feature>
<comment type="subcellular location">
    <subcellularLocation>
        <location evidence="1">Secreted</location>
        <location evidence="1">Extracellular space</location>
        <location evidence="1">Extracellular matrix</location>
    </subcellularLocation>
</comment>
<feature type="domain" description="EGF-like" evidence="11">
    <location>
        <begin position="134"/>
        <end position="172"/>
    </location>
</feature>
<evidence type="ECO:0000256" key="7">
    <source>
        <dbReference type="ARBA" id="ARBA00022837"/>
    </source>
</evidence>
<evidence type="ECO:0000256" key="4">
    <source>
        <dbReference type="ARBA" id="ARBA00022536"/>
    </source>
</evidence>
<organism evidence="13">
    <name type="scientific">Timema genevievae</name>
    <name type="common">Walking stick</name>
    <dbReference type="NCBI Taxonomy" id="629358"/>
    <lineage>
        <taxon>Eukaryota</taxon>
        <taxon>Metazoa</taxon>
        <taxon>Ecdysozoa</taxon>
        <taxon>Arthropoda</taxon>
        <taxon>Hexapoda</taxon>
        <taxon>Insecta</taxon>
        <taxon>Pterygota</taxon>
        <taxon>Neoptera</taxon>
        <taxon>Polyneoptera</taxon>
        <taxon>Phasmatodea</taxon>
        <taxon>Timematodea</taxon>
        <taxon>Timematoidea</taxon>
        <taxon>Timematidae</taxon>
        <taxon>Timema</taxon>
    </lineage>
</organism>
<accession>A0A7R9JWK5</accession>
<dbReference type="CDD" id="cd00054">
    <property type="entry name" value="EGF_CA"/>
    <property type="match status" value="10"/>
</dbReference>
<dbReference type="SUPFAM" id="SSF57581">
    <property type="entry name" value="TB module/8-cys domain"/>
    <property type="match status" value="2"/>
</dbReference>
<dbReference type="FunFam" id="2.10.25.10:FF:000005">
    <property type="entry name" value="Fibrillin 2"/>
    <property type="match status" value="2"/>
</dbReference>
<keyword evidence="2" id="KW-0964">Secreted</keyword>
<evidence type="ECO:0000256" key="6">
    <source>
        <dbReference type="ARBA" id="ARBA00022737"/>
    </source>
</evidence>
<name>A0A7R9JWK5_TIMGE</name>
<dbReference type="SUPFAM" id="SSF57184">
    <property type="entry name" value="Growth factor receptor domain"/>
    <property type="match status" value="3"/>
</dbReference>
<dbReference type="InterPro" id="IPR017878">
    <property type="entry name" value="TB_dom"/>
</dbReference>
<evidence type="ECO:0000256" key="1">
    <source>
        <dbReference type="ARBA" id="ARBA00004498"/>
    </source>
</evidence>
<feature type="domain" description="EGF-like" evidence="11">
    <location>
        <begin position="623"/>
        <end position="664"/>
    </location>
</feature>
<dbReference type="InterPro" id="IPR001881">
    <property type="entry name" value="EGF-like_Ca-bd_dom"/>
</dbReference>
<feature type="domain" description="EGF-like" evidence="11">
    <location>
        <begin position="301"/>
        <end position="343"/>
    </location>
</feature>
<dbReference type="SMART" id="SM00181">
    <property type="entry name" value="EGF"/>
    <property type="match status" value="14"/>
</dbReference>
<dbReference type="Pfam" id="PF12947">
    <property type="entry name" value="EGF_3"/>
    <property type="match status" value="2"/>
</dbReference>
<protein>
    <recommendedName>
        <fullName evidence="14">Fibrillin 1</fullName>
    </recommendedName>
</protein>
<dbReference type="InterPro" id="IPR009030">
    <property type="entry name" value="Growth_fac_rcpt_cys_sf"/>
</dbReference>
<dbReference type="InterPro" id="IPR049883">
    <property type="entry name" value="NOTCH1_EGF-like"/>
</dbReference>
<dbReference type="FunFam" id="2.10.25.10:FF:000653">
    <property type="entry name" value="Putative Fibrillin-1"/>
    <property type="match status" value="1"/>
</dbReference>
<evidence type="ECO:0000259" key="12">
    <source>
        <dbReference type="PROSITE" id="PS51364"/>
    </source>
</evidence>
<dbReference type="PROSITE" id="PS51364">
    <property type="entry name" value="TB"/>
    <property type="match status" value="2"/>
</dbReference>
<dbReference type="PANTHER" id="PTHR24050:SF28">
    <property type="entry name" value="UROMODULIN-LIKE"/>
    <property type="match status" value="1"/>
</dbReference>
<dbReference type="FunFam" id="2.10.25.10:FF:000017">
    <property type="entry name" value="latent-transforming growth factor beta-binding protein 4 isoform X1"/>
    <property type="match status" value="2"/>
</dbReference>
<feature type="domain" description="EGF-like" evidence="11">
    <location>
        <begin position="665"/>
        <end position="707"/>
    </location>
</feature>
<evidence type="ECO:0000256" key="10">
    <source>
        <dbReference type="PROSITE-ProRule" id="PRU00076"/>
    </source>
</evidence>
<dbReference type="InterPro" id="IPR036773">
    <property type="entry name" value="TB_dom_sf"/>
</dbReference>
<dbReference type="AlphaFoldDB" id="A0A7R9JWK5"/>
<dbReference type="Gene3D" id="2.10.25.10">
    <property type="entry name" value="Laminin"/>
    <property type="match status" value="14"/>
</dbReference>
<evidence type="ECO:0000259" key="11">
    <source>
        <dbReference type="PROSITE" id="PS50026"/>
    </source>
</evidence>
<feature type="domain" description="TB" evidence="12">
    <location>
        <begin position="348"/>
        <end position="403"/>
    </location>
</feature>
<feature type="domain" description="EGF-like" evidence="11">
    <location>
        <begin position="498"/>
        <end position="539"/>
    </location>
</feature>
<feature type="domain" description="EGF-like" evidence="11">
    <location>
        <begin position="749"/>
        <end position="789"/>
    </location>
</feature>
<dbReference type="PROSITE" id="PS01187">
    <property type="entry name" value="EGF_CA"/>
    <property type="match status" value="6"/>
</dbReference>
<dbReference type="SMART" id="SM00179">
    <property type="entry name" value="EGF_CA"/>
    <property type="match status" value="14"/>
</dbReference>
<evidence type="ECO:0008006" key="14">
    <source>
        <dbReference type="Google" id="ProtNLM"/>
    </source>
</evidence>
<feature type="domain" description="EGF-like" evidence="11">
    <location>
        <begin position="790"/>
        <end position="827"/>
    </location>
</feature>
<keyword evidence="3" id="KW-0272">Extracellular matrix</keyword>
<dbReference type="PROSITE" id="PS01186">
    <property type="entry name" value="EGF_2"/>
    <property type="match status" value="5"/>
</dbReference>
<dbReference type="FunFam" id="2.10.25.10:FF:000003">
    <property type="entry name" value="fibrillin-1 isoform X1"/>
    <property type="match status" value="3"/>
</dbReference>
<evidence type="ECO:0000256" key="8">
    <source>
        <dbReference type="ARBA" id="ARBA00023157"/>
    </source>
</evidence>
<dbReference type="InterPro" id="IPR018097">
    <property type="entry name" value="EGF_Ca-bd_CS"/>
</dbReference>
<keyword evidence="4 10" id="KW-0245">EGF-like domain</keyword>
<dbReference type="Pfam" id="PF00683">
    <property type="entry name" value="TB"/>
    <property type="match status" value="2"/>
</dbReference>